<feature type="binding site" evidence="1">
    <location>
        <position position="90"/>
    </location>
    <ligand>
        <name>FAD</name>
        <dbReference type="ChEBI" id="CHEBI:57692"/>
        <note>ligand shared between neighboring subunits</note>
    </ligand>
</feature>
<dbReference type="PANTHER" id="PTHR34934:SF1">
    <property type="entry name" value="FLAVIN-DEPENDENT THYMIDYLATE SYNTHASE"/>
    <property type="match status" value="1"/>
</dbReference>
<dbReference type="GO" id="GO:0006231">
    <property type="term" value="P:dTMP biosynthetic process"/>
    <property type="evidence" value="ECO:0007669"/>
    <property type="project" value="UniProtKB-UniRule"/>
</dbReference>
<dbReference type="Gene3D" id="3.30.1360.170">
    <property type="match status" value="1"/>
</dbReference>
<dbReference type="PANTHER" id="PTHR34934">
    <property type="entry name" value="FLAVIN-DEPENDENT THYMIDYLATE SYNTHASE"/>
    <property type="match status" value="1"/>
</dbReference>
<keyword evidence="1" id="KW-0808">Transferase</keyword>
<sequence>MQSGHTIPILGQGYVRYIDHLGSDLRIVESARISYKSPSKGVEQDKKLLIYLYKHRHTSPFEQCSITYNIKMPIFIMRQFVRHRTFRLNEWSGRYSELVDEFYLPTQWRAADAKNKQGSQVSDTLDHAALTQEVQACHNAAYASYQSLLQKGVARELARMVLPVSIFTEVYVNCDLHNLIHFLQLREDDHAQQEIREMAAAMRQVAEKLYPWTFEAFHKYRLGVTDRPTPA</sequence>
<dbReference type="GO" id="GO:0070402">
    <property type="term" value="F:NADPH binding"/>
    <property type="evidence" value="ECO:0007669"/>
    <property type="project" value="TreeGrafter"/>
</dbReference>
<proteinExistence type="inferred from homology"/>
<comment type="caution">
    <text evidence="2">The sequence shown here is derived from an EMBL/GenBank/DDBJ whole genome shotgun (WGS) entry which is preliminary data.</text>
</comment>
<protein>
    <recommendedName>
        <fullName evidence="1">Flavin-dependent thymidylate synthase</fullName>
        <shortName evidence="1">FDTS</shortName>
        <ecNumber evidence="1">2.1.1.148</ecNumber>
    </recommendedName>
    <alternativeName>
        <fullName evidence="1">FAD-dependent thymidylate synthase</fullName>
    </alternativeName>
    <alternativeName>
        <fullName evidence="1">Thymidylate synthase ThyX</fullName>
        <shortName evidence="1">TS</shortName>
        <shortName evidence="1">TSase</shortName>
    </alternativeName>
</protein>
<dbReference type="CDD" id="cd20175">
    <property type="entry name" value="ThyX"/>
    <property type="match status" value="1"/>
</dbReference>
<dbReference type="GO" id="GO:0004799">
    <property type="term" value="F:thymidylate synthase activity"/>
    <property type="evidence" value="ECO:0007669"/>
    <property type="project" value="TreeGrafter"/>
</dbReference>
<dbReference type="EC" id="2.1.1.148" evidence="1"/>
<feature type="binding site" evidence="1">
    <location>
        <position position="186"/>
    </location>
    <ligand>
        <name>dUMP</name>
        <dbReference type="ChEBI" id="CHEBI:246422"/>
        <note>ligand shared between dimeric partners</note>
    </ligand>
</feature>
<keyword evidence="1" id="KW-0489">Methyltransferase</keyword>
<feature type="active site" description="Involved in ionization of N3 of dUMP, leading to its activation" evidence="1">
    <location>
        <position position="186"/>
    </location>
</feature>
<reference evidence="2 3" key="1">
    <citation type="submission" date="2015-10" db="EMBL/GenBank/DDBJ databases">
        <title>Metagenome-Assembled Genomes uncover a global brackish microbiome.</title>
        <authorList>
            <person name="Hugerth L.W."/>
            <person name="Larsson J."/>
            <person name="Alneberg J."/>
            <person name="Lindh M.V."/>
            <person name="Legrand C."/>
            <person name="Pinhassi J."/>
            <person name="Andersson A.F."/>
        </authorList>
    </citation>
    <scope>NUCLEOTIDE SEQUENCE [LARGE SCALE GENOMIC DNA]</scope>
    <source>
        <strain evidence="2">BACL9 MAG-120820-bin42</strain>
    </source>
</reference>
<comment type="subunit">
    <text evidence="1">Homotetramer.</text>
</comment>
<name>A0A0R2X7I7_9BACT</name>
<comment type="function">
    <text evidence="1">Catalyzes the reductive methylation of 2'-deoxyuridine-5'-monophosphate (dUMP) to 2'-deoxythymidine-5'-monophosphate (dTMP) while utilizing 5,10-methylenetetrahydrofolate (mTHF) as the methyl donor, and NADPH and FADH(2) as the reductant.</text>
</comment>
<dbReference type="UniPathway" id="UPA00575"/>
<evidence type="ECO:0000256" key="1">
    <source>
        <dbReference type="HAMAP-Rule" id="MF_01408"/>
    </source>
</evidence>
<dbReference type="EMBL" id="LIDM01000208">
    <property type="protein sequence ID" value="KRP31933.1"/>
    <property type="molecule type" value="Genomic_DNA"/>
</dbReference>
<keyword evidence="1" id="KW-0521">NADP</keyword>
<feature type="binding site" evidence="1">
    <location>
        <begin position="175"/>
        <end position="177"/>
    </location>
    <ligand>
        <name>FAD</name>
        <dbReference type="ChEBI" id="CHEBI:57692"/>
        <note>ligand shared between neighboring subunits</note>
    </ligand>
</feature>
<dbReference type="Pfam" id="PF02511">
    <property type="entry name" value="Thy1"/>
    <property type="match status" value="1"/>
</dbReference>
<dbReference type="Proteomes" id="UP000051557">
    <property type="component" value="Unassembled WGS sequence"/>
</dbReference>
<accession>A0A0R2X7I7</accession>
<evidence type="ECO:0000313" key="3">
    <source>
        <dbReference type="Proteomes" id="UP000051557"/>
    </source>
</evidence>
<feature type="binding site" description="in other chain" evidence="1">
    <location>
        <position position="159"/>
    </location>
    <ligand>
        <name>dUMP</name>
        <dbReference type="ChEBI" id="CHEBI:246422"/>
        <note>ligand shared between dimeric partners</note>
    </ligand>
</feature>
<comment type="similarity">
    <text evidence="1">Belongs to the thymidylate synthase ThyX family.</text>
</comment>
<dbReference type="InterPro" id="IPR003669">
    <property type="entry name" value="Thymidylate_synthase_ThyX"/>
</dbReference>
<organism evidence="2 3">
    <name type="scientific">Verrucomicrobia subdivision 6 bacterium BACL9 MAG-120820-bin42</name>
    <dbReference type="NCBI Taxonomy" id="1655634"/>
    <lineage>
        <taxon>Bacteria</taxon>
        <taxon>Pseudomonadati</taxon>
        <taxon>Verrucomicrobiota</taxon>
        <taxon>Verrucomicrobiia</taxon>
        <taxon>Verrucomicrobiales</taxon>
        <taxon>Verrucomicrobia subdivision 6</taxon>
    </lineage>
</organism>
<feature type="binding site" evidence="1">
    <location>
        <begin position="79"/>
        <end position="82"/>
    </location>
    <ligand>
        <name>dUMP</name>
        <dbReference type="ChEBI" id="CHEBI:246422"/>
        <note>ligand shared between dimeric partners</note>
    </ligand>
</feature>
<dbReference type="SUPFAM" id="SSF69796">
    <property type="entry name" value="Thymidylate synthase-complementing protein Thy1"/>
    <property type="match status" value="1"/>
</dbReference>
<dbReference type="GO" id="GO:0032259">
    <property type="term" value="P:methylation"/>
    <property type="evidence" value="ECO:0007669"/>
    <property type="project" value="UniProtKB-KW"/>
</dbReference>
<keyword evidence="1" id="KW-0545">Nucleotide biosynthesis</keyword>
<dbReference type="PROSITE" id="PS51331">
    <property type="entry name" value="THYX"/>
    <property type="match status" value="1"/>
</dbReference>
<dbReference type="HAMAP" id="MF_01408">
    <property type="entry name" value="ThyX"/>
    <property type="match status" value="1"/>
</dbReference>
<comment type="catalytic activity">
    <reaction evidence="1">
        <text>dUMP + (6R)-5,10-methylene-5,6,7,8-tetrahydrofolate + NADPH + H(+) = dTMP + (6S)-5,6,7,8-tetrahydrofolate + NADP(+)</text>
        <dbReference type="Rhea" id="RHEA:29043"/>
        <dbReference type="ChEBI" id="CHEBI:15378"/>
        <dbReference type="ChEBI" id="CHEBI:15636"/>
        <dbReference type="ChEBI" id="CHEBI:57453"/>
        <dbReference type="ChEBI" id="CHEBI:57783"/>
        <dbReference type="ChEBI" id="CHEBI:58349"/>
        <dbReference type="ChEBI" id="CHEBI:63528"/>
        <dbReference type="ChEBI" id="CHEBI:246422"/>
        <dbReference type="EC" id="2.1.1.148"/>
    </reaction>
</comment>
<comment type="pathway">
    <text evidence="1">Pyrimidine metabolism; dTTP biosynthesis.</text>
</comment>
<dbReference type="NCBIfam" id="TIGR02170">
    <property type="entry name" value="thyX"/>
    <property type="match status" value="1"/>
</dbReference>
<keyword evidence="1" id="KW-0285">Flavoprotein</keyword>
<evidence type="ECO:0000313" key="2">
    <source>
        <dbReference type="EMBL" id="KRP31933.1"/>
    </source>
</evidence>
<comment type="cofactor">
    <cofactor evidence="1">
        <name>FAD</name>
        <dbReference type="ChEBI" id="CHEBI:57692"/>
    </cofactor>
    <text evidence="1">Binds 4 FAD per tetramer. Each FAD binding site is formed by three monomers.</text>
</comment>
<feature type="binding site" description="in other chain" evidence="1">
    <location>
        <begin position="90"/>
        <end position="94"/>
    </location>
    <ligand>
        <name>dUMP</name>
        <dbReference type="ChEBI" id="CHEBI:246422"/>
        <note>ligand shared between dimeric partners</note>
    </ligand>
</feature>
<dbReference type="GO" id="GO:0050660">
    <property type="term" value="F:flavin adenine dinucleotide binding"/>
    <property type="evidence" value="ECO:0007669"/>
    <property type="project" value="UniProtKB-UniRule"/>
</dbReference>
<dbReference type="AlphaFoldDB" id="A0A0R2X7I7"/>
<feature type="binding site" evidence="1">
    <location>
        <position position="59"/>
    </location>
    <ligand>
        <name>FAD</name>
        <dbReference type="ChEBI" id="CHEBI:57692"/>
        <note>ligand shared between neighboring subunits</note>
    </ligand>
</feature>
<keyword evidence="1" id="KW-0274">FAD</keyword>
<dbReference type="InterPro" id="IPR036098">
    <property type="entry name" value="Thymidylate_synthase_ThyX_sf"/>
</dbReference>
<gene>
    <name evidence="1" type="primary">thyX</name>
    <name evidence="2" type="ORF">ABS32_05475</name>
</gene>
<dbReference type="GO" id="GO:0006235">
    <property type="term" value="P:dTTP biosynthetic process"/>
    <property type="evidence" value="ECO:0007669"/>
    <property type="project" value="UniProtKB-UniRule"/>
</dbReference>
<feature type="binding site" evidence="1">
    <location>
        <begin position="82"/>
        <end position="84"/>
    </location>
    <ligand>
        <name>FAD</name>
        <dbReference type="ChEBI" id="CHEBI:57692"/>
        <note>ligand shared between neighboring subunits</note>
    </ligand>
</feature>
<feature type="binding site" evidence="1">
    <location>
        <position position="181"/>
    </location>
    <ligand>
        <name>FAD</name>
        <dbReference type="ChEBI" id="CHEBI:57692"/>
        <note>ligand shared between neighboring subunits</note>
    </ligand>
</feature>
<dbReference type="GO" id="GO:0050797">
    <property type="term" value="F:thymidylate synthase (FAD) activity"/>
    <property type="evidence" value="ECO:0007669"/>
    <property type="project" value="UniProtKB-UniRule"/>
</dbReference>